<dbReference type="PANTHER" id="PTHR12858">
    <property type="entry name" value="RIBOSOME BIOGENESIS PROTEIN"/>
    <property type="match status" value="1"/>
</dbReference>
<dbReference type="EMBL" id="MUJZ01010310">
    <property type="protein sequence ID" value="OTF82082.1"/>
    <property type="molecule type" value="Genomic_DNA"/>
</dbReference>
<evidence type="ECO:0000313" key="3">
    <source>
        <dbReference type="Proteomes" id="UP000194236"/>
    </source>
</evidence>
<keyword evidence="3" id="KW-1185">Reference proteome</keyword>
<organism evidence="2 3">
    <name type="scientific">Euroglyphus maynei</name>
    <name type="common">Mayne's house dust mite</name>
    <dbReference type="NCBI Taxonomy" id="6958"/>
    <lineage>
        <taxon>Eukaryota</taxon>
        <taxon>Metazoa</taxon>
        <taxon>Ecdysozoa</taxon>
        <taxon>Arthropoda</taxon>
        <taxon>Chelicerata</taxon>
        <taxon>Arachnida</taxon>
        <taxon>Acari</taxon>
        <taxon>Acariformes</taxon>
        <taxon>Sarcoptiformes</taxon>
        <taxon>Astigmata</taxon>
        <taxon>Psoroptidia</taxon>
        <taxon>Analgoidea</taxon>
        <taxon>Pyroglyphidae</taxon>
        <taxon>Pyroglyphinae</taxon>
        <taxon>Euroglyphus</taxon>
    </lineage>
</organism>
<protein>
    <submittedName>
        <fullName evidence="2">Uncharacterized protein</fullName>
    </submittedName>
</protein>
<dbReference type="Pfam" id="PF22298">
    <property type="entry name" value="Tsr1_G-like"/>
    <property type="match status" value="1"/>
</dbReference>
<dbReference type="AlphaFoldDB" id="A0A1Y3BMN8"/>
<feature type="compositionally biased region" description="Basic residues" evidence="1">
    <location>
        <begin position="1"/>
        <end position="24"/>
    </location>
</feature>
<dbReference type="GO" id="GO:0034511">
    <property type="term" value="F:U3 snoRNA binding"/>
    <property type="evidence" value="ECO:0007669"/>
    <property type="project" value="TreeGrafter"/>
</dbReference>
<reference evidence="2 3" key="1">
    <citation type="submission" date="2017-03" db="EMBL/GenBank/DDBJ databases">
        <title>Genome Survey of Euroglyphus maynei.</title>
        <authorList>
            <person name="Arlian L.G."/>
            <person name="Morgan M.S."/>
            <person name="Rider S.D."/>
        </authorList>
    </citation>
    <scope>NUCLEOTIDE SEQUENCE [LARGE SCALE GENOMIC DNA]</scope>
    <source>
        <strain evidence="2">Arlian Lab</strain>
        <tissue evidence="2">Whole body</tissue>
    </source>
</reference>
<proteinExistence type="predicted"/>
<feature type="region of interest" description="Disordered" evidence="1">
    <location>
        <begin position="1"/>
        <end position="47"/>
    </location>
</feature>
<dbReference type="GO" id="GO:0000479">
    <property type="term" value="P:endonucleolytic cleavage of tricistronic rRNA transcript (SSU-rRNA, 5.8S rRNA, LSU-rRNA)"/>
    <property type="evidence" value="ECO:0007669"/>
    <property type="project" value="TreeGrafter"/>
</dbReference>
<feature type="compositionally biased region" description="Low complexity" evidence="1">
    <location>
        <begin position="28"/>
        <end position="39"/>
    </location>
</feature>
<evidence type="ECO:0000313" key="2">
    <source>
        <dbReference type="EMBL" id="OTF82082.1"/>
    </source>
</evidence>
<dbReference type="GO" id="GO:0000462">
    <property type="term" value="P:maturation of SSU-rRNA from tricistronic rRNA transcript (SSU-rRNA, 5.8S rRNA, LSU-rRNA)"/>
    <property type="evidence" value="ECO:0007669"/>
    <property type="project" value="TreeGrafter"/>
</dbReference>
<sequence length="291" mass="33467">MEPHRPGRLKQKNKPHKAGKKRLRHDSTSSIHSLRSSSSNIVGKKGSGLARNVRKNQLLQSRRLKREEIINSRRKLAIAPILIAVVDLSDHLDHFAKLLQTFDPTCTIQSSKHGHYWHIDMPKFRTRYQLVNLDRKDLFSAIDLAKLADILLIIHSTKVERLEVNNPELIQDDFFTLDAIYNHCLPLTIHGIIGLADFSNPKQKDRVRRTLFDFINKNFPGLMNGLNDKLRSLDTAQDLLKFFHYCSTVKYGRNRSRSYCSRRSQLLAEDFNFVPSSSDPEIGTLQVDGFV</sequence>
<gene>
    <name evidence="2" type="ORF">BLA29_007012</name>
</gene>
<dbReference type="InterPro" id="IPR039761">
    <property type="entry name" value="Bms1/Tsr1"/>
</dbReference>
<accession>A0A1Y3BMN8</accession>
<evidence type="ECO:0000256" key="1">
    <source>
        <dbReference type="SAM" id="MobiDB-lite"/>
    </source>
</evidence>
<dbReference type="PANTHER" id="PTHR12858:SF1">
    <property type="entry name" value="PRE-RRNA-PROCESSING PROTEIN TSR1 HOMOLOG"/>
    <property type="match status" value="1"/>
</dbReference>
<feature type="non-terminal residue" evidence="2">
    <location>
        <position position="291"/>
    </location>
</feature>
<dbReference type="GO" id="GO:0030688">
    <property type="term" value="C:preribosome, small subunit precursor"/>
    <property type="evidence" value="ECO:0007669"/>
    <property type="project" value="TreeGrafter"/>
</dbReference>
<dbReference type="GO" id="GO:0003924">
    <property type="term" value="F:GTPase activity"/>
    <property type="evidence" value="ECO:0007669"/>
    <property type="project" value="TreeGrafter"/>
</dbReference>
<dbReference type="GO" id="GO:0005525">
    <property type="term" value="F:GTP binding"/>
    <property type="evidence" value="ECO:0007669"/>
    <property type="project" value="TreeGrafter"/>
</dbReference>
<dbReference type="Proteomes" id="UP000194236">
    <property type="component" value="Unassembled WGS sequence"/>
</dbReference>
<comment type="caution">
    <text evidence="2">The sequence shown here is derived from an EMBL/GenBank/DDBJ whole genome shotgun (WGS) entry which is preliminary data.</text>
</comment>
<name>A0A1Y3BMN8_EURMA</name>